<sequence length="333" mass="37780">MKNSFLSKLSLFITLSATLFISSCDTGGYEPPEEDSSGKLSPTEAVAPDGVLETVTWNLEWYGAPKQGPEDDFQQAKNVLQVVDSLNADLYALQEISSQQAIDELTQFMPGYRGFVAEYVPYNQKMAFIYNTNTIDSLSAGPITEVRDTYQEEWGYYWASGREPLYFEFQFTTADGNEGTYYAISIHGKANTSDYQESYQRRQKAAEGLYHYLQDEKPDANIILLGDYNDDVDQSIYYEEQNDERVYQETPYDEFVTDTENFSVITKKLSDNGISASVNYDNIIDHITMSNELFDNYIEGSVGVYEEAQGLISNYGETTSDHLPVWVQFDVAK</sequence>
<feature type="domain" description="Endonuclease/exonuclease/phosphatase" evidence="2">
    <location>
        <begin position="55"/>
        <end position="291"/>
    </location>
</feature>
<evidence type="ECO:0000259" key="2">
    <source>
        <dbReference type="Pfam" id="PF03372"/>
    </source>
</evidence>
<dbReference type="SUPFAM" id="SSF56219">
    <property type="entry name" value="DNase I-like"/>
    <property type="match status" value="1"/>
</dbReference>
<evidence type="ECO:0000256" key="1">
    <source>
        <dbReference type="SAM" id="SignalP"/>
    </source>
</evidence>
<dbReference type="PROSITE" id="PS51257">
    <property type="entry name" value="PROKAR_LIPOPROTEIN"/>
    <property type="match status" value="1"/>
</dbReference>
<keyword evidence="3" id="KW-0540">Nuclease</keyword>
<name>A0ABT3PR75_9BACT</name>
<feature type="chain" id="PRO_5046389289" evidence="1">
    <location>
        <begin position="22"/>
        <end position="333"/>
    </location>
</feature>
<dbReference type="RefSeq" id="WP_265767147.1">
    <property type="nucleotide sequence ID" value="NZ_JAGGJA010000012.1"/>
</dbReference>
<comment type="caution">
    <text evidence="3">The sequence shown here is derived from an EMBL/GenBank/DDBJ whole genome shotgun (WGS) entry which is preliminary data.</text>
</comment>
<organism evidence="3 4">
    <name type="scientific">Fodinibius salsisoli</name>
    <dbReference type="NCBI Taxonomy" id="2820877"/>
    <lineage>
        <taxon>Bacteria</taxon>
        <taxon>Pseudomonadati</taxon>
        <taxon>Balneolota</taxon>
        <taxon>Balneolia</taxon>
        <taxon>Balneolales</taxon>
        <taxon>Balneolaceae</taxon>
        <taxon>Fodinibius</taxon>
    </lineage>
</organism>
<gene>
    <name evidence="3" type="ORF">J6I44_15960</name>
</gene>
<dbReference type="Gene3D" id="3.60.10.10">
    <property type="entry name" value="Endonuclease/exonuclease/phosphatase"/>
    <property type="match status" value="1"/>
</dbReference>
<keyword evidence="4" id="KW-1185">Reference proteome</keyword>
<proteinExistence type="predicted"/>
<dbReference type="InterPro" id="IPR005135">
    <property type="entry name" value="Endo/exonuclease/phosphatase"/>
</dbReference>
<keyword evidence="3" id="KW-0255">Endonuclease</keyword>
<reference evidence="3 4" key="1">
    <citation type="submission" date="2021-03" db="EMBL/GenBank/DDBJ databases">
        <title>Aliifodinibius sp. nov., a new bacterium isolated from saline soil.</title>
        <authorList>
            <person name="Galisteo C."/>
            <person name="De La Haba R."/>
            <person name="Sanchez-Porro C."/>
            <person name="Ventosa A."/>
        </authorList>
    </citation>
    <scope>NUCLEOTIDE SEQUENCE [LARGE SCALE GENOMIC DNA]</scope>
    <source>
        <strain evidence="3 4">1BSP15-2V2</strain>
    </source>
</reference>
<dbReference type="GO" id="GO:0004519">
    <property type="term" value="F:endonuclease activity"/>
    <property type="evidence" value="ECO:0007669"/>
    <property type="project" value="UniProtKB-KW"/>
</dbReference>
<dbReference type="InterPro" id="IPR036691">
    <property type="entry name" value="Endo/exonu/phosph_ase_sf"/>
</dbReference>
<evidence type="ECO:0000313" key="4">
    <source>
        <dbReference type="Proteomes" id="UP001207918"/>
    </source>
</evidence>
<feature type="signal peptide" evidence="1">
    <location>
        <begin position="1"/>
        <end position="21"/>
    </location>
</feature>
<dbReference type="Pfam" id="PF03372">
    <property type="entry name" value="Exo_endo_phos"/>
    <property type="match status" value="1"/>
</dbReference>
<keyword evidence="3" id="KW-0378">Hydrolase</keyword>
<dbReference type="Proteomes" id="UP001207918">
    <property type="component" value="Unassembled WGS sequence"/>
</dbReference>
<dbReference type="EMBL" id="JAGGJA010000012">
    <property type="protein sequence ID" value="MCW9708362.1"/>
    <property type="molecule type" value="Genomic_DNA"/>
</dbReference>
<keyword evidence="1" id="KW-0732">Signal</keyword>
<accession>A0ABT3PR75</accession>
<evidence type="ECO:0000313" key="3">
    <source>
        <dbReference type="EMBL" id="MCW9708362.1"/>
    </source>
</evidence>
<protein>
    <submittedName>
        <fullName evidence="3">Endonuclease/exonuclease/phosphatase family protein</fullName>
    </submittedName>
</protein>